<organism evidence="1">
    <name type="scientific">Glyptapanteles flavicoxis</name>
    <dbReference type="NCBI Taxonomy" id="463051"/>
    <lineage>
        <taxon>Eukaryota</taxon>
        <taxon>Metazoa</taxon>
        <taxon>Ecdysozoa</taxon>
        <taxon>Arthropoda</taxon>
        <taxon>Hexapoda</taxon>
        <taxon>Insecta</taxon>
        <taxon>Pterygota</taxon>
        <taxon>Neoptera</taxon>
        <taxon>Endopterygota</taxon>
        <taxon>Hymenoptera</taxon>
        <taxon>Apocrita</taxon>
        <taxon>Ichneumonoidea</taxon>
        <taxon>Braconidae</taxon>
        <taxon>Microgastrinae</taxon>
        <taxon>Glyptapanteles</taxon>
    </lineage>
</organism>
<accession>B7S8K3</accession>
<sequence length="110" mass="12750">MSSSSNFTPSENSAFLPYNRNANKSMCIVPKEWKQYAPKTMDVVLQKKLTSHWDNYKKVAGAVVQIGDVAAKLEYHDQRIWMKRNGDQRNKPHPAEYTLTYVDKFGPQRK</sequence>
<evidence type="ECO:0000313" key="1">
    <source>
        <dbReference type="EMBL" id="ACE75228.1"/>
    </source>
</evidence>
<gene>
    <name evidence="1" type="ORF">GFP_L2_0020</name>
</gene>
<reference evidence="1" key="1">
    <citation type="submission" date="2007-06" db="EMBL/GenBank/DDBJ databases">
        <title>Bracovirus Evolution: Comparative Genomics of Multiple Viral and Proviral Genomes.</title>
        <authorList>
            <person name="Desjardins C.A."/>
            <person name="Gundersen-Rindal D.E."/>
            <person name="Hostetler J.B."/>
            <person name="Tallon L.J."/>
            <person name="Utterback T.R."/>
            <person name="Fuester R.W."/>
            <person name="Schatz M.C."/>
            <person name="Pedroni M.J."/>
            <person name="Fadrosh D.W."/>
            <person name="Haas B.J."/>
            <person name="Toms B.S."/>
            <person name="Chen D."/>
            <person name="Nene V."/>
        </authorList>
    </citation>
    <scope>NUCLEOTIDE SEQUENCE</scope>
</reference>
<name>B7S8K3_9HYME</name>
<protein>
    <submittedName>
        <fullName evidence="1">Uncharacterized protein</fullName>
    </submittedName>
</protein>
<proteinExistence type="predicted"/>
<dbReference type="EMBL" id="EF710648">
    <property type="protein sequence ID" value="ACE75228.1"/>
    <property type="molecule type" value="Genomic_DNA"/>
</dbReference>
<dbReference type="AlphaFoldDB" id="B7S8K3"/>